<proteinExistence type="predicted"/>
<dbReference type="Gene3D" id="1.10.530.10">
    <property type="match status" value="1"/>
</dbReference>
<dbReference type="InterPro" id="IPR036779">
    <property type="entry name" value="LysM_dom_sf"/>
</dbReference>
<dbReference type="EMBL" id="JRNH01000004">
    <property type="protein sequence ID" value="KGF21532.1"/>
    <property type="molecule type" value="Genomic_DNA"/>
</dbReference>
<comment type="caution">
    <text evidence="4">The sequence shown here is derived from an EMBL/GenBank/DDBJ whole genome shotgun (WGS) entry which is preliminary data.</text>
</comment>
<feature type="domain" description="LysM" evidence="3">
    <location>
        <begin position="157"/>
        <end position="201"/>
    </location>
</feature>
<feature type="chain" id="PRO_5001916393" description="LysM domain-containing protein" evidence="2">
    <location>
        <begin position="38"/>
        <end position="383"/>
    </location>
</feature>
<dbReference type="PANTHER" id="PTHR33734">
    <property type="entry name" value="LYSM DOMAIN-CONTAINING GPI-ANCHORED PROTEIN 2"/>
    <property type="match status" value="1"/>
</dbReference>
<dbReference type="PANTHER" id="PTHR33734:SF22">
    <property type="entry name" value="MEMBRANE-BOUND LYTIC MUREIN TRANSGLYCOSYLASE D"/>
    <property type="match status" value="1"/>
</dbReference>
<dbReference type="InterPro" id="IPR023346">
    <property type="entry name" value="Lysozyme-like_dom_sf"/>
</dbReference>
<dbReference type="Pfam" id="PF01476">
    <property type="entry name" value="LysM"/>
    <property type="match status" value="2"/>
</dbReference>
<dbReference type="Gene3D" id="3.10.350.10">
    <property type="entry name" value="LysM domain"/>
    <property type="match status" value="2"/>
</dbReference>
<dbReference type="InterPro" id="IPR018392">
    <property type="entry name" value="LysM"/>
</dbReference>
<organism evidence="4 5">
    <name type="scientific">Pseudoglutamicibacter albus DNF00011</name>
    <dbReference type="NCBI Taxonomy" id="1401063"/>
    <lineage>
        <taxon>Bacteria</taxon>
        <taxon>Bacillati</taxon>
        <taxon>Actinomycetota</taxon>
        <taxon>Actinomycetes</taxon>
        <taxon>Micrococcales</taxon>
        <taxon>Micrococcaceae</taxon>
        <taxon>Pseudoglutamicibacter</taxon>
    </lineage>
</organism>
<evidence type="ECO:0000313" key="5">
    <source>
        <dbReference type="Proteomes" id="UP000053528"/>
    </source>
</evidence>
<dbReference type="InterPro" id="IPR008258">
    <property type="entry name" value="Transglycosylase_SLT_dom_1"/>
</dbReference>
<dbReference type="Proteomes" id="UP000053528">
    <property type="component" value="Unassembled WGS sequence"/>
</dbReference>
<dbReference type="SMART" id="SM00257">
    <property type="entry name" value="LysM"/>
    <property type="match status" value="2"/>
</dbReference>
<keyword evidence="2" id="KW-0732">Signal</keyword>
<dbReference type="CDD" id="cd00118">
    <property type="entry name" value="LysM"/>
    <property type="match status" value="2"/>
</dbReference>
<feature type="signal peptide" evidence="2">
    <location>
        <begin position="1"/>
        <end position="37"/>
    </location>
</feature>
<dbReference type="AlphaFoldDB" id="A0A095ZSM5"/>
<dbReference type="Pfam" id="PF01464">
    <property type="entry name" value="SLT"/>
    <property type="match status" value="1"/>
</dbReference>
<name>A0A095ZSM5_9MICC</name>
<feature type="compositionally biased region" description="Basic residues" evidence="1">
    <location>
        <begin position="137"/>
        <end position="149"/>
    </location>
</feature>
<dbReference type="SUPFAM" id="SSF54106">
    <property type="entry name" value="LysM domain"/>
    <property type="match status" value="2"/>
</dbReference>
<feature type="region of interest" description="Disordered" evidence="1">
    <location>
        <begin position="124"/>
        <end position="155"/>
    </location>
</feature>
<dbReference type="CDD" id="cd00254">
    <property type="entry name" value="LT-like"/>
    <property type="match status" value="1"/>
</dbReference>
<feature type="domain" description="LysM" evidence="3">
    <location>
        <begin position="77"/>
        <end position="121"/>
    </location>
</feature>
<evidence type="ECO:0000256" key="1">
    <source>
        <dbReference type="SAM" id="MobiDB-lite"/>
    </source>
</evidence>
<reference evidence="4 5" key="1">
    <citation type="submission" date="2014-07" db="EMBL/GenBank/DDBJ databases">
        <authorList>
            <person name="McCorrison J."/>
            <person name="Sanka R."/>
            <person name="Torralba M."/>
            <person name="Gillis M."/>
            <person name="Haft D.H."/>
            <person name="Methe B."/>
            <person name="Sutton G."/>
            <person name="Nelson K.E."/>
        </authorList>
    </citation>
    <scope>NUCLEOTIDE SEQUENCE [LARGE SCALE GENOMIC DNA]</scope>
    <source>
        <strain evidence="4 5">DNF00011</strain>
    </source>
</reference>
<protein>
    <recommendedName>
        <fullName evidence="3">LysM domain-containing protein</fullName>
    </recommendedName>
</protein>
<accession>A0A095ZSM5</accession>
<dbReference type="RefSeq" id="WP_035754459.1">
    <property type="nucleotide sequence ID" value="NZ_JRNH01000004.1"/>
</dbReference>
<dbReference type="GO" id="GO:0008932">
    <property type="term" value="F:lytic endotransglycosylase activity"/>
    <property type="evidence" value="ECO:0007669"/>
    <property type="project" value="TreeGrafter"/>
</dbReference>
<gene>
    <name evidence="4" type="ORF">HMPREF2128_02470</name>
</gene>
<evidence type="ECO:0000256" key="2">
    <source>
        <dbReference type="SAM" id="SignalP"/>
    </source>
</evidence>
<evidence type="ECO:0000259" key="3">
    <source>
        <dbReference type="PROSITE" id="PS51782"/>
    </source>
</evidence>
<evidence type="ECO:0000313" key="4">
    <source>
        <dbReference type="EMBL" id="KGF21532.1"/>
    </source>
</evidence>
<sequence length="383" mass="40414">MAPTPPRRTAVNGAIATAALPIITLSTLGSLAGTAHASNTPAFKPTVRPAAVPTPANVAEAKARAATLVAAAKPKAKTVTVKAGDTVWGLASRHGVPVEQVLRLNRLKASSLIFPGQKLTISRGASLPKPGVQKSKPAGKKQATRKARSTRAGSAVKTYTVRAGDTLSAIAAKNGVSLATIFRANNMGASTIIYPGQKIKLSGTASAPKTAARTASKTTKRAANNSLVSNKFLHYTYDAQTHANANASKRTLFARQVPSRAQMRQIVADTAVRYGVDPRLALAHAQIESGFDARAVSPANAVGTMQVLPSTAKWMGNTIGRQLDPLDPHDNVTAGVLFIKYLHNNADNRDQAIGAYYQGLAGIKRYGMYADTRDYVRKVRAFM</sequence>
<dbReference type="SUPFAM" id="SSF53955">
    <property type="entry name" value="Lysozyme-like"/>
    <property type="match status" value="1"/>
</dbReference>
<dbReference type="PROSITE" id="PS51782">
    <property type="entry name" value="LYSM"/>
    <property type="match status" value="2"/>
</dbReference>